<evidence type="ECO:0008006" key="4">
    <source>
        <dbReference type="Google" id="ProtNLM"/>
    </source>
</evidence>
<dbReference type="Pfam" id="PF16022">
    <property type="entry name" value="DUF4783"/>
    <property type="match status" value="1"/>
</dbReference>
<evidence type="ECO:0000313" key="2">
    <source>
        <dbReference type="EMBL" id="SHJ13424.1"/>
    </source>
</evidence>
<sequence>MKKRVVLLLTCLFMWMSSLFAQDVPVGVIVAFKKGNSQELNRYLGDKVDLIIQNRTTNADKQTAEGAMAGFFADNKVSSFDVNHQGKRDESSFIIGTLATKNGNFRVNCFFRKVQNKYVIHQIRIDKTNE</sequence>
<feature type="chain" id="PRO_5013314111" description="DUF4783 domain-containing protein" evidence="1">
    <location>
        <begin position="22"/>
        <end position="130"/>
    </location>
</feature>
<accession>A0A1M6GTY0</accession>
<feature type="signal peptide" evidence="1">
    <location>
        <begin position="1"/>
        <end position="21"/>
    </location>
</feature>
<dbReference type="InterPro" id="IPR031977">
    <property type="entry name" value="DUF4783"/>
</dbReference>
<name>A0A1M6GTY0_9BACE</name>
<dbReference type="RefSeq" id="WP_073313934.1">
    <property type="nucleotide sequence ID" value="NZ_CAMTFU010000003.1"/>
</dbReference>
<keyword evidence="1" id="KW-0732">Signal</keyword>
<protein>
    <recommendedName>
        <fullName evidence="4">DUF4783 domain-containing protein</fullName>
    </recommendedName>
</protein>
<evidence type="ECO:0000313" key="3">
    <source>
        <dbReference type="Proteomes" id="UP000184192"/>
    </source>
</evidence>
<dbReference type="Gene3D" id="3.10.450.50">
    <property type="match status" value="1"/>
</dbReference>
<gene>
    <name evidence="2" type="ORF">SAMN05444350_11657</name>
</gene>
<dbReference type="AlphaFoldDB" id="A0A1M6GTY0"/>
<dbReference type="EMBL" id="FQZN01000016">
    <property type="protein sequence ID" value="SHJ13424.1"/>
    <property type="molecule type" value="Genomic_DNA"/>
</dbReference>
<reference evidence="3" key="1">
    <citation type="submission" date="2016-11" db="EMBL/GenBank/DDBJ databases">
        <authorList>
            <person name="Varghese N."/>
            <person name="Submissions S."/>
        </authorList>
    </citation>
    <scope>NUCLEOTIDE SEQUENCE [LARGE SCALE GENOMIC DNA]</scope>
    <source>
        <strain evidence="3">DSM 26884</strain>
    </source>
</reference>
<organism evidence="2 3">
    <name type="scientific">Bacteroides stercorirosoris</name>
    <dbReference type="NCBI Taxonomy" id="871324"/>
    <lineage>
        <taxon>Bacteria</taxon>
        <taxon>Pseudomonadati</taxon>
        <taxon>Bacteroidota</taxon>
        <taxon>Bacteroidia</taxon>
        <taxon>Bacteroidales</taxon>
        <taxon>Bacteroidaceae</taxon>
        <taxon>Bacteroides</taxon>
    </lineage>
</organism>
<proteinExistence type="predicted"/>
<dbReference type="Proteomes" id="UP000184192">
    <property type="component" value="Unassembled WGS sequence"/>
</dbReference>
<evidence type="ECO:0000256" key="1">
    <source>
        <dbReference type="SAM" id="SignalP"/>
    </source>
</evidence>
<keyword evidence="3" id="KW-1185">Reference proteome</keyword>
<dbReference type="GeneID" id="92712777"/>